<dbReference type="GeneID" id="75827912"/>
<evidence type="ECO:0000313" key="2">
    <source>
        <dbReference type="EMBL" id="KAI6777784.1"/>
    </source>
</evidence>
<name>A0A9Q0BB82_9HYPO</name>
<dbReference type="RefSeq" id="XP_051358640.1">
    <property type="nucleotide sequence ID" value="XM_051510455.1"/>
</dbReference>
<gene>
    <name evidence="2" type="ORF">J7T54_001393</name>
</gene>
<proteinExistence type="predicted"/>
<dbReference type="AlphaFoldDB" id="A0A9Q0BB82"/>
<reference evidence="2" key="2">
    <citation type="submission" date="2022-07" db="EMBL/GenBank/DDBJ databases">
        <authorList>
            <person name="Goncalves M.F.M."/>
            <person name="Hilario S."/>
            <person name="Van De Peer Y."/>
            <person name="Esteves A.C."/>
            <person name="Alves A."/>
        </authorList>
    </citation>
    <scope>NUCLEOTIDE SEQUENCE</scope>
    <source>
        <strain evidence="2">MUM 19.33</strain>
    </source>
</reference>
<keyword evidence="1" id="KW-0732">Signal</keyword>
<feature type="chain" id="PRO_5040274925" evidence="1">
    <location>
        <begin position="19"/>
        <end position="130"/>
    </location>
</feature>
<dbReference type="EMBL" id="JAGIXG020000105">
    <property type="protein sequence ID" value="KAI6777784.1"/>
    <property type="molecule type" value="Genomic_DNA"/>
</dbReference>
<protein>
    <submittedName>
        <fullName evidence="2">Uncharacterized protein</fullName>
    </submittedName>
</protein>
<dbReference type="Proteomes" id="UP001055219">
    <property type="component" value="Unassembled WGS sequence"/>
</dbReference>
<evidence type="ECO:0000313" key="3">
    <source>
        <dbReference type="Proteomes" id="UP001055219"/>
    </source>
</evidence>
<sequence>MKIAITLASALLLGLTNAGTIGRNAPGRDPYARSVMMTFMYGPNIAESLQGQFSIKDVQMFAHTFNPACKHISTVEFEPKGGGNGCSAEIDIGVETVEATADCIGCEGGRIGYPGVFNVYAYKMCEIHYY</sequence>
<keyword evidence="3" id="KW-1185">Reference proteome</keyword>
<feature type="signal peptide" evidence="1">
    <location>
        <begin position="1"/>
        <end position="18"/>
    </location>
</feature>
<accession>A0A9Q0BB82</accession>
<organism evidence="2 3">
    <name type="scientific">Emericellopsis cladophorae</name>
    <dbReference type="NCBI Taxonomy" id="2686198"/>
    <lineage>
        <taxon>Eukaryota</taxon>
        <taxon>Fungi</taxon>
        <taxon>Dikarya</taxon>
        <taxon>Ascomycota</taxon>
        <taxon>Pezizomycotina</taxon>
        <taxon>Sordariomycetes</taxon>
        <taxon>Hypocreomycetidae</taxon>
        <taxon>Hypocreales</taxon>
        <taxon>Bionectriaceae</taxon>
        <taxon>Emericellopsis</taxon>
    </lineage>
</organism>
<comment type="caution">
    <text evidence="2">The sequence shown here is derived from an EMBL/GenBank/DDBJ whole genome shotgun (WGS) entry which is preliminary data.</text>
</comment>
<reference evidence="2" key="1">
    <citation type="journal article" date="2021" name="J Fungi (Basel)">
        <title>Genomic and Metabolomic Analyses of the Marine Fungus Emericellopsis cladophorae: Insights into Saltwater Adaptability Mechanisms and Its Biosynthetic Potential.</title>
        <authorList>
            <person name="Goncalves M.F.M."/>
            <person name="Hilario S."/>
            <person name="Van de Peer Y."/>
            <person name="Esteves A.C."/>
            <person name="Alves A."/>
        </authorList>
    </citation>
    <scope>NUCLEOTIDE SEQUENCE</scope>
    <source>
        <strain evidence="2">MUM 19.33</strain>
    </source>
</reference>
<evidence type="ECO:0000256" key="1">
    <source>
        <dbReference type="SAM" id="SignalP"/>
    </source>
</evidence>
<dbReference type="OrthoDB" id="10344483at2759"/>